<evidence type="ECO:0000256" key="1">
    <source>
        <dbReference type="SAM" id="MobiDB-lite"/>
    </source>
</evidence>
<dbReference type="AlphaFoldDB" id="C5LLB6"/>
<dbReference type="PRINTS" id="PR00625">
    <property type="entry name" value="JDOMAIN"/>
</dbReference>
<dbReference type="InterPro" id="IPR018253">
    <property type="entry name" value="DnaJ_domain_CS"/>
</dbReference>
<dbReference type="PROSITE" id="PS50076">
    <property type="entry name" value="DNAJ_2"/>
    <property type="match status" value="1"/>
</dbReference>
<dbReference type="OMA" id="DCTENDL"/>
<keyword evidence="3" id="KW-0472">Membrane</keyword>
<dbReference type="OrthoDB" id="552049at2759"/>
<feature type="region of interest" description="Disordered" evidence="1">
    <location>
        <begin position="188"/>
        <end position="213"/>
    </location>
</feature>
<feature type="domain" description="J" evidence="2">
    <location>
        <begin position="126"/>
        <end position="194"/>
    </location>
</feature>
<dbReference type="SMART" id="SM00271">
    <property type="entry name" value="DnaJ"/>
    <property type="match status" value="1"/>
</dbReference>
<dbReference type="CDD" id="cd06257">
    <property type="entry name" value="DnaJ"/>
    <property type="match status" value="1"/>
</dbReference>
<feature type="region of interest" description="Disordered" evidence="1">
    <location>
        <begin position="62"/>
        <end position="111"/>
    </location>
</feature>
<dbReference type="InParanoid" id="C5LLB6"/>
<dbReference type="GO" id="GO:0005783">
    <property type="term" value="C:endoplasmic reticulum"/>
    <property type="evidence" value="ECO:0007669"/>
    <property type="project" value="UniProtKB-ARBA"/>
</dbReference>
<feature type="compositionally biased region" description="Basic and acidic residues" evidence="1">
    <location>
        <begin position="102"/>
        <end position="111"/>
    </location>
</feature>
<dbReference type="FunCoup" id="C5LLB6">
    <property type="interactions" value="296"/>
</dbReference>
<dbReference type="InterPro" id="IPR001623">
    <property type="entry name" value="DnaJ_domain"/>
</dbReference>
<evidence type="ECO:0000313" key="3">
    <source>
        <dbReference type="EMBL" id="EER02475.1"/>
    </source>
</evidence>
<protein>
    <submittedName>
        <fullName evidence="3">DNAj protein with possible transmembrane domain within C-terminal region, putative</fullName>
    </submittedName>
</protein>
<dbReference type="GeneID" id="9047497"/>
<dbReference type="SUPFAM" id="SSF46565">
    <property type="entry name" value="Chaperone J-domain"/>
    <property type="match status" value="1"/>
</dbReference>
<reference evidence="3 4" key="1">
    <citation type="submission" date="2008-07" db="EMBL/GenBank/DDBJ databases">
        <authorList>
            <person name="El-Sayed N."/>
            <person name="Caler E."/>
            <person name="Inman J."/>
            <person name="Amedeo P."/>
            <person name="Hass B."/>
            <person name="Wortman J."/>
        </authorList>
    </citation>
    <scope>NUCLEOTIDE SEQUENCE [LARGE SCALE GENOMIC DNA]</scope>
    <source>
        <strain evidence="4">ATCC 50983 / TXsc</strain>
    </source>
</reference>
<dbReference type="InterPro" id="IPR051100">
    <property type="entry name" value="DnaJ_subfamily_B/C"/>
</dbReference>
<keyword evidence="4" id="KW-1185">Reference proteome</keyword>
<proteinExistence type="predicted"/>
<sequence length="275" mass="31200">MSIANRDEAKRCRDIAVHALESGDRDKCIRFLEKSLRMYDDSHTQSLLQKVAMYINMRVREGTDTPSSDAEETSSEVTTASTAGIRHRKGDESVGDGAEPQRTNRDGKSYTEDQNHLVQRVLRTQDYYQILQIDRNDGSDDLDGKVKKAYRKLALKLHPDKNGAPGAEEAFKKVSKAFQWLSDETKRRTYDRTGKDPEQSASSSSTRRTGRGDDFMTAQDIFGAFFGVPRQESPFYAQHAQPQHRENHTSGMYGNRFHHSTVPTHNHAINRYSIG</sequence>
<dbReference type="PROSITE" id="PS00636">
    <property type="entry name" value="DNAJ_1"/>
    <property type="match status" value="1"/>
</dbReference>
<dbReference type="Gene3D" id="1.10.287.110">
    <property type="entry name" value="DnaJ domain"/>
    <property type="match status" value="1"/>
</dbReference>
<dbReference type="Pfam" id="PF00226">
    <property type="entry name" value="DnaJ"/>
    <property type="match status" value="1"/>
</dbReference>
<dbReference type="EMBL" id="GG683102">
    <property type="protein sequence ID" value="EER02475.1"/>
    <property type="molecule type" value="Genomic_DNA"/>
</dbReference>
<dbReference type="InterPro" id="IPR036869">
    <property type="entry name" value="J_dom_sf"/>
</dbReference>
<dbReference type="RefSeq" id="XP_002769757.1">
    <property type="nucleotide sequence ID" value="XM_002769711.1"/>
</dbReference>
<organism evidence="4">
    <name type="scientific">Perkinsus marinus (strain ATCC 50983 / TXsc)</name>
    <dbReference type="NCBI Taxonomy" id="423536"/>
    <lineage>
        <taxon>Eukaryota</taxon>
        <taxon>Sar</taxon>
        <taxon>Alveolata</taxon>
        <taxon>Perkinsozoa</taxon>
        <taxon>Perkinsea</taxon>
        <taxon>Perkinsida</taxon>
        <taxon>Perkinsidae</taxon>
        <taxon>Perkinsus</taxon>
    </lineage>
</organism>
<name>C5LLB6_PERM5</name>
<feature type="compositionally biased region" description="Basic and acidic residues" evidence="1">
    <location>
        <begin position="188"/>
        <end position="198"/>
    </location>
</feature>
<gene>
    <name evidence="3" type="ORF">Pmar_PMAR004838</name>
</gene>
<evidence type="ECO:0000259" key="2">
    <source>
        <dbReference type="PROSITE" id="PS50076"/>
    </source>
</evidence>
<accession>C5LLB6</accession>
<dbReference type="Proteomes" id="UP000007800">
    <property type="component" value="Unassembled WGS sequence"/>
</dbReference>
<evidence type="ECO:0000313" key="4">
    <source>
        <dbReference type="Proteomes" id="UP000007800"/>
    </source>
</evidence>
<dbReference type="PANTHER" id="PTHR43908">
    <property type="entry name" value="AT29763P-RELATED"/>
    <property type="match status" value="1"/>
</dbReference>
<keyword evidence="3" id="KW-0812">Transmembrane</keyword>